<dbReference type="EMBL" id="MU003499">
    <property type="protein sequence ID" value="KAF2473542.1"/>
    <property type="molecule type" value="Genomic_DNA"/>
</dbReference>
<proteinExistence type="predicted"/>
<organism evidence="1 2">
    <name type="scientific">Lindgomyces ingoldianus</name>
    <dbReference type="NCBI Taxonomy" id="673940"/>
    <lineage>
        <taxon>Eukaryota</taxon>
        <taxon>Fungi</taxon>
        <taxon>Dikarya</taxon>
        <taxon>Ascomycota</taxon>
        <taxon>Pezizomycotina</taxon>
        <taxon>Dothideomycetes</taxon>
        <taxon>Pleosporomycetidae</taxon>
        <taxon>Pleosporales</taxon>
        <taxon>Lindgomycetaceae</taxon>
        <taxon>Lindgomyces</taxon>
    </lineage>
</organism>
<gene>
    <name evidence="1" type="ORF">BDR25DRAFT_281438</name>
</gene>
<reference evidence="1" key="1">
    <citation type="journal article" date="2020" name="Stud. Mycol.">
        <title>101 Dothideomycetes genomes: a test case for predicting lifestyles and emergence of pathogens.</title>
        <authorList>
            <person name="Haridas S."/>
            <person name="Albert R."/>
            <person name="Binder M."/>
            <person name="Bloem J."/>
            <person name="Labutti K."/>
            <person name="Salamov A."/>
            <person name="Andreopoulos B."/>
            <person name="Baker S."/>
            <person name="Barry K."/>
            <person name="Bills G."/>
            <person name="Bluhm B."/>
            <person name="Cannon C."/>
            <person name="Castanera R."/>
            <person name="Culley D."/>
            <person name="Daum C."/>
            <person name="Ezra D."/>
            <person name="Gonzalez J."/>
            <person name="Henrissat B."/>
            <person name="Kuo A."/>
            <person name="Liang C."/>
            <person name="Lipzen A."/>
            <person name="Lutzoni F."/>
            <person name="Magnuson J."/>
            <person name="Mondo S."/>
            <person name="Nolan M."/>
            <person name="Ohm R."/>
            <person name="Pangilinan J."/>
            <person name="Park H.-J."/>
            <person name="Ramirez L."/>
            <person name="Alfaro M."/>
            <person name="Sun H."/>
            <person name="Tritt A."/>
            <person name="Yoshinaga Y."/>
            <person name="Zwiers L.-H."/>
            <person name="Turgeon B."/>
            <person name="Goodwin S."/>
            <person name="Spatafora J."/>
            <person name="Crous P."/>
            <person name="Grigoriev I."/>
        </authorList>
    </citation>
    <scope>NUCLEOTIDE SEQUENCE</scope>
    <source>
        <strain evidence="1">ATCC 200398</strain>
    </source>
</reference>
<sequence length="559" mass="61721">MCGIFFSLSPTDHLIPTSSTERLLMNRGPDSFGKHQALVLPQLRATFISTVLSLRGNNITTQPLRDQRAESVLCWNGEAWKIGPDLVEGNDSQLVFDLFLQASSNASRDSSSSSIRQMVQAVSTIRGPFAFVFYDAQNSCLYYGRDCLGRRSLLQKSTSVGELILSSVCDNASGDQWHEVDADGLYVLDLKCAATQKLEPIRIPHCRSGNEAAPGLALPLPFPSLNKSVPDGPHQPDLLNVQRLLGSLAKSLWLRIRRIRESVIDSAESDTKIAILFSGGLDCTLLARLSHNALPLGAGVDLLNVAFENPRIHGTLGPGESPYELCPDRITGRTSHAELVRVCPNRRWRFVEINVPYSETMEHRTRVMTLMHPHNTEMDLSISYALYFASRGIGLVRGNPNSPPRPYSTPAHVLLSGLGADELFGGYQRHAVAFSRTGYPGLIDELELDFDRLGKRNLGRDDRVISDSGKEVRFPYLDEDVIALALDLPVWAKCDFENGNLPDSDDPSRRLEPGKRILRLAAWNTGMKSVAAEKKRAIQFGSRTAKMETGRTKGTQVLS</sequence>
<keyword evidence="2" id="KW-1185">Reference proteome</keyword>
<evidence type="ECO:0000313" key="1">
    <source>
        <dbReference type="EMBL" id="KAF2473542.1"/>
    </source>
</evidence>
<name>A0ACB6R5H5_9PLEO</name>
<comment type="caution">
    <text evidence="1">The sequence shown here is derived from an EMBL/GenBank/DDBJ whole genome shotgun (WGS) entry which is preliminary data.</text>
</comment>
<evidence type="ECO:0000313" key="2">
    <source>
        <dbReference type="Proteomes" id="UP000799755"/>
    </source>
</evidence>
<protein>
    <submittedName>
        <fullName evidence="1">Uncharacterized protein</fullName>
    </submittedName>
</protein>
<dbReference type="Proteomes" id="UP000799755">
    <property type="component" value="Unassembled WGS sequence"/>
</dbReference>
<accession>A0ACB6R5H5</accession>